<gene>
    <name evidence="1" type="ORF">SDC9_198167</name>
</gene>
<dbReference type="AlphaFoldDB" id="A0A645IHE9"/>
<name>A0A645IHE9_9ZZZZ</name>
<proteinExistence type="predicted"/>
<comment type="caution">
    <text evidence="1">The sequence shown here is derived from an EMBL/GenBank/DDBJ whole genome shotgun (WGS) entry which is preliminary data.</text>
</comment>
<evidence type="ECO:0000313" key="1">
    <source>
        <dbReference type="EMBL" id="MPN50540.1"/>
    </source>
</evidence>
<dbReference type="EMBL" id="VSSQ01114814">
    <property type="protein sequence ID" value="MPN50540.1"/>
    <property type="molecule type" value="Genomic_DNA"/>
</dbReference>
<accession>A0A645IHE9</accession>
<sequence length="68" mass="7331">MGLIAEAFGRQLQGLRIDLAHLLADLGRFQALGRRLLVDNGGIFMQGGRAALEVQVAVGHLLIFDGFL</sequence>
<organism evidence="1">
    <name type="scientific">bioreactor metagenome</name>
    <dbReference type="NCBI Taxonomy" id="1076179"/>
    <lineage>
        <taxon>unclassified sequences</taxon>
        <taxon>metagenomes</taxon>
        <taxon>ecological metagenomes</taxon>
    </lineage>
</organism>
<reference evidence="1" key="1">
    <citation type="submission" date="2019-08" db="EMBL/GenBank/DDBJ databases">
        <authorList>
            <person name="Kucharzyk K."/>
            <person name="Murdoch R.W."/>
            <person name="Higgins S."/>
            <person name="Loffler F."/>
        </authorList>
    </citation>
    <scope>NUCLEOTIDE SEQUENCE</scope>
</reference>
<protein>
    <submittedName>
        <fullName evidence="1">Uncharacterized protein</fullName>
    </submittedName>
</protein>